<dbReference type="Gene3D" id="4.10.240.10">
    <property type="entry name" value="Zn(2)-C6 fungal-type DNA-binding domain"/>
    <property type="match status" value="1"/>
</dbReference>
<evidence type="ECO:0000259" key="11">
    <source>
        <dbReference type="PROSITE" id="PS50048"/>
    </source>
</evidence>
<dbReference type="GO" id="GO:0000981">
    <property type="term" value="F:DNA-binding transcription factor activity, RNA polymerase II-specific"/>
    <property type="evidence" value="ECO:0007669"/>
    <property type="project" value="InterPro"/>
</dbReference>
<evidence type="ECO:0000313" key="13">
    <source>
        <dbReference type="Proteomes" id="UP000019376"/>
    </source>
</evidence>
<keyword evidence="5" id="KW-0862">Zinc</keyword>
<dbReference type="PROSITE" id="PS00463">
    <property type="entry name" value="ZN2_CY6_FUNGAL_1"/>
    <property type="match status" value="1"/>
</dbReference>
<keyword evidence="3" id="KW-0677">Repeat</keyword>
<evidence type="ECO:0000256" key="3">
    <source>
        <dbReference type="ARBA" id="ARBA00022737"/>
    </source>
</evidence>
<evidence type="ECO:0000256" key="2">
    <source>
        <dbReference type="ARBA" id="ARBA00022723"/>
    </source>
</evidence>
<dbReference type="SUPFAM" id="SSF57701">
    <property type="entry name" value="Zn2/Cys6 DNA-binding domain"/>
    <property type="match status" value="1"/>
</dbReference>
<dbReference type="GO" id="GO:0000978">
    <property type="term" value="F:RNA polymerase II cis-regulatory region sequence-specific DNA binding"/>
    <property type="evidence" value="ECO:0007669"/>
    <property type="project" value="InterPro"/>
</dbReference>
<dbReference type="PANTHER" id="PTHR40626:SF11">
    <property type="entry name" value="ZINC FINGER PROTEIN YPR022C"/>
    <property type="match status" value="1"/>
</dbReference>
<accession>S7Z5Z7</accession>
<dbReference type="CDD" id="cd00067">
    <property type="entry name" value="GAL4"/>
    <property type="match status" value="1"/>
</dbReference>
<evidence type="ECO:0000256" key="7">
    <source>
        <dbReference type="ARBA" id="ARBA00023125"/>
    </source>
</evidence>
<organism evidence="12 13">
    <name type="scientific">Penicillium oxalicum (strain 114-2 / CGMCC 5302)</name>
    <name type="common">Penicillium decumbens</name>
    <dbReference type="NCBI Taxonomy" id="933388"/>
    <lineage>
        <taxon>Eukaryota</taxon>
        <taxon>Fungi</taxon>
        <taxon>Dikarya</taxon>
        <taxon>Ascomycota</taxon>
        <taxon>Pezizomycotina</taxon>
        <taxon>Eurotiomycetes</taxon>
        <taxon>Eurotiomycetidae</taxon>
        <taxon>Eurotiales</taxon>
        <taxon>Aspergillaceae</taxon>
        <taxon>Penicillium</taxon>
    </lineage>
</organism>
<evidence type="ECO:0000256" key="5">
    <source>
        <dbReference type="ARBA" id="ARBA00022833"/>
    </source>
</evidence>
<dbReference type="AlphaFoldDB" id="S7Z5Z7"/>
<dbReference type="GO" id="GO:0005634">
    <property type="term" value="C:nucleus"/>
    <property type="evidence" value="ECO:0007669"/>
    <property type="project" value="UniProtKB-SubCell"/>
</dbReference>
<dbReference type="GO" id="GO:0006351">
    <property type="term" value="P:DNA-templated transcription"/>
    <property type="evidence" value="ECO:0007669"/>
    <property type="project" value="InterPro"/>
</dbReference>
<keyword evidence="7" id="KW-0238">DNA-binding</keyword>
<dbReference type="CDD" id="cd12148">
    <property type="entry name" value="fungal_TF_MHR"/>
    <property type="match status" value="1"/>
</dbReference>
<dbReference type="InterPro" id="IPR007219">
    <property type="entry name" value="XnlR_reg_dom"/>
</dbReference>
<evidence type="ECO:0000256" key="10">
    <source>
        <dbReference type="SAM" id="MobiDB-lite"/>
    </source>
</evidence>
<dbReference type="GO" id="GO:0008270">
    <property type="term" value="F:zinc ion binding"/>
    <property type="evidence" value="ECO:0007669"/>
    <property type="project" value="UniProtKB-KW"/>
</dbReference>
<dbReference type="Pfam" id="PF00172">
    <property type="entry name" value="Zn_clus"/>
    <property type="match status" value="1"/>
</dbReference>
<dbReference type="Pfam" id="PF04082">
    <property type="entry name" value="Fungal_trans"/>
    <property type="match status" value="1"/>
</dbReference>
<dbReference type="EMBL" id="KB644408">
    <property type="protein sequence ID" value="EPS25549.1"/>
    <property type="molecule type" value="Genomic_DNA"/>
</dbReference>
<keyword evidence="13" id="KW-1185">Reference proteome</keyword>
<dbReference type="SMART" id="SM00066">
    <property type="entry name" value="GAL4"/>
    <property type="match status" value="1"/>
</dbReference>
<proteinExistence type="predicted"/>
<dbReference type="InterPro" id="IPR036864">
    <property type="entry name" value="Zn2-C6_fun-type_DNA-bd_sf"/>
</dbReference>
<feature type="domain" description="Zn(2)-C6 fungal-type" evidence="11">
    <location>
        <begin position="4"/>
        <end position="36"/>
    </location>
</feature>
<feature type="region of interest" description="Disordered" evidence="10">
    <location>
        <begin position="20"/>
        <end position="67"/>
    </location>
</feature>
<dbReference type="InterPro" id="IPR001138">
    <property type="entry name" value="Zn2Cys6_DnaBD"/>
</dbReference>
<dbReference type="PROSITE" id="PS50048">
    <property type="entry name" value="ZN2_CY6_FUNGAL_2"/>
    <property type="match status" value="1"/>
</dbReference>
<evidence type="ECO:0000256" key="9">
    <source>
        <dbReference type="ARBA" id="ARBA00023242"/>
    </source>
</evidence>
<dbReference type="OrthoDB" id="654211at2759"/>
<dbReference type="STRING" id="933388.S7Z5Z7"/>
<keyword evidence="6" id="KW-0805">Transcription regulation</keyword>
<keyword evidence="4" id="KW-0863">Zinc-finger</keyword>
<keyword evidence="2" id="KW-0479">Metal-binding</keyword>
<comment type="subcellular location">
    <subcellularLocation>
        <location evidence="1">Nucleus</location>
    </subcellularLocation>
</comment>
<name>S7Z5Z7_PENO1</name>
<dbReference type="PhylomeDB" id="S7Z5Z7"/>
<dbReference type="Proteomes" id="UP000019376">
    <property type="component" value="Unassembled WGS sequence"/>
</dbReference>
<dbReference type="PANTHER" id="PTHR40626">
    <property type="entry name" value="MIP31509P"/>
    <property type="match status" value="1"/>
</dbReference>
<evidence type="ECO:0000256" key="6">
    <source>
        <dbReference type="ARBA" id="ARBA00023015"/>
    </source>
</evidence>
<gene>
    <name evidence="12" type="ORF">PDE_00483</name>
</gene>
<keyword evidence="9" id="KW-0539">Nucleus</keyword>
<evidence type="ECO:0000256" key="1">
    <source>
        <dbReference type="ARBA" id="ARBA00004123"/>
    </source>
</evidence>
<protein>
    <recommendedName>
        <fullName evidence="11">Zn(2)-C6 fungal-type domain-containing protein</fullName>
    </recommendedName>
</protein>
<dbReference type="HOGENOM" id="CLU_533211_0_0_1"/>
<dbReference type="eggNOG" id="KOG1721">
    <property type="taxonomic scope" value="Eukaryota"/>
</dbReference>
<evidence type="ECO:0000313" key="12">
    <source>
        <dbReference type="EMBL" id="EPS25549.1"/>
    </source>
</evidence>
<keyword evidence="8" id="KW-0804">Transcription</keyword>
<reference evidence="12 13" key="1">
    <citation type="journal article" date="2013" name="PLoS ONE">
        <title>Genomic and secretomic analyses reveal unique features of the lignocellulolytic enzyme system of Penicillium decumbens.</title>
        <authorList>
            <person name="Liu G."/>
            <person name="Zhang L."/>
            <person name="Wei X."/>
            <person name="Zou G."/>
            <person name="Qin Y."/>
            <person name="Ma L."/>
            <person name="Li J."/>
            <person name="Zheng H."/>
            <person name="Wang S."/>
            <person name="Wang C."/>
            <person name="Xun L."/>
            <person name="Zhao G.-P."/>
            <person name="Zhou Z."/>
            <person name="Qu Y."/>
        </authorList>
    </citation>
    <scope>NUCLEOTIDE SEQUENCE [LARGE SCALE GENOMIC DNA]</scope>
    <source>
        <strain evidence="13">114-2 / CGMCC 5302</strain>
    </source>
</reference>
<evidence type="ECO:0000256" key="8">
    <source>
        <dbReference type="ARBA" id="ARBA00023163"/>
    </source>
</evidence>
<feature type="compositionally biased region" description="Basic residues" evidence="10">
    <location>
        <begin position="37"/>
        <end position="48"/>
    </location>
</feature>
<dbReference type="InterPro" id="IPR051059">
    <property type="entry name" value="VerF-like"/>
</dbReference>
<evidence type="ECO:0000256" key="4">
    <source>
        <dbReference type="ARBA" id="ARBA00022771"/>
    </source>
</evidence>
<sequence length="532" mass="58145">MNKSCVACAASKIRCDVKQKGSPCSRCLQKGSPCVRAGRKQRPRRSTKSRSTQSPQTGGEDVPYHSQSPDWAALNVQHDDLSFLATPPVDGPDFFSQLADLENMVDMSSWSWNPDGQTSTSGDITATQSHPTALVSSPIDSELSGSCEGLICPDNFRLPAEYTLELESLGTIPVLRLETYAKLFFSHFYPFLPLLHIPTFCLARASGVLLRTICFIGAGFGSHPSSTADAKLLYGSLPSILAKSCLRTDGRSPTFEELQALVLLQFAIMANGEVAQRAASRLLHPLLIAAIRQAGFLKIHGECSKAARNARSWEAWIRKESEKRVMWGSYAVDCYQSILCGSKPLLSPTDTRASFPCNDPSWNAYSASSWAQLPAQDPSSCFLSSVRGLLVGQVTSTSHVTTFGLNLLVLAMHSLLLEAQTSILPVDVSALERGLQTWYGIWKQFTAPSADLSNKGAGNILISNSLSLYRLAVYFLRNGRPVLNEAAYMGQSTNAGNPLIINEHIYQCEMMRFVQQVLSDFQNEEQVAPMVS</sequence>
<dbReference type="GO" id="GO:0000785">
    <property type="term" value="C:chromatin"/>
    <property type="evidence" value="ECO:0007669"/>
    <property type="project" value="TreeGrafter"/>
</dbReference>